<organism evidence="10 11">
    <name type="scientific">Knipowitschia caucasica</name>
    <name type="common">Caucasian dwarf goby</name>
    <name type="synonym">Pomatoschistus caucasicus</name>
    <dbReference type="NCBI Taxonomy" id="637954"/>
    <lineage>
        <taxon>Eukaryota</taxon>
        <taxon>Metazoa</taxon>
        <taxon>Chordata</taxon>
        <taxon>Craniata</taxon>
        <taxon>Vertebrata</taxon>
        <taxon>Euteleostomi</taxon>
        <taxon>Actinopterygii</taxon>
        <taxon>Neopterygii</taxon>
        <taxon>Teleostei</taxon>
        <taxon>Neoteleostei</taxon>
        <taxon>Acanthomorphata</taxon>
        <taxon>Gobiaria</taxon>
        <taxon>Gobiiformes</taxon>
        <taxon>Gobioidei</taxon>
        <taxon>Gobiidae</taxon>
        <taxon>Gobiinae</taxon>
        <taxon>Knipowitschia</taxon>
    </lineage>
</organism>
<keyword evidence="4" id="KW-0646">Protease inhibitor</keyword>
<evidence type="ECO:0000256" key="6">
    <source>
        <dbReference type="ARBA" id="ARBA00022859"/>
    </source>
</evidence>
<evidence type="ECO:0000256" key="7">
    <source>
        <dbReference type="ARBA" id="ARBA00040677"/>
    </source>
</evidence>
<keyword evidence="6" id="KW-0391">Immunity</keyword>
<dbReference type="InterPro" id="IPR018073">
    <property type="entry name" value="Prot_inh_cystat_CS"/>
</dbReference>
<evidence type="ECO:0000313" key="11">
    <source>
        <dbReference type="Proteomes" id="UP001497482"/>
    </source>
</evidence>
<evidence type="ECO:0000256" key="5">
    <source>
        <dbReference type="ARBA" id="ARBA00022704"/>
    </source>
</evidence>
<dbReference type="InterPro" id="IPR046350">
    <property type="entry name" value="Cystatin_sf"/>
</dbReference>
<keyword evidence="5" id="KW-0789">Thiol protease inhibitor</keyword>
<evidence type="ECO:0000256" key="8">
    <source>
        <dbReference type="ARBA" id="ARBA00041437"/>
    </source>
</evidence>
<dbReference type="FunFam" id="3.10.450.10:FF:000001">
    <property type="entry name" value="Cystatin-A"/>
    <property type="match status" value="1"/>
</dbReference>
<dbReference type="AlphaFoldDB" id="A0AAV2L6D8"/>
<gene>
    <name evidence="10" type="ORF">KC01_LOCUS25582</name>
</gene>
<evidence type="ECO:0000256" key="2">
    <source>
        <dbReference type="ARBA" id="ARBA00009403"/>
    </source>
</evidence>
<evidence type="ECO:0000259" key="9">
    <source>
        <dbReference type="SMART" id="SM00043"/>
    </source>
</evidence>
<dbReference type="GO" id="GO:0004869">
    <property type="term" value="F:cysteine-type endopeptidase inhibitor activity"/>
    <property type="evidence" value="ECO:0007669"/>
    <property type="project" value="UniProtKB-KW"/>
</dbReference>
<dbReference type="InterPro" id="IPR000010">
    <property type="entry name" value="Cystatin_dom"/>
</dbReference>
<name>A0AAV2L6D8_KNICA</name>
<evidence type="ECO:0000256" key="3">
    <source>
        <dbReference type="ARBA" id="ARBA00022490"/>
    </source>
</evidence>
<comment type="subcellular location">
    <subcellularLocation>
        <location evidence="1">Cytoplasm</location>
    </subcellularLocation>
</comment>
<evidence type="ECO:0000256" key="1">
    <source>
        <dbReference type="ARBA" id="ARBA00004496"/>
    </source>
</evidence>
<dbReference type="SUPFAM" id="SSF54403">
    <property type="entry name" value="Cystatin/monellin"/>
    <property type="match status" value="1"/>
</dbReference>
<protein>
    <recommendedName>
        <fullName evidence="7">Cystatin-B</fullName>
    </recommendedName>
    <alternativeName>
        <fullName evidence="8">Stefin-B</fullName>
    </alternativeName>
</protein>
<dbReference type="PROSITE" id="PS00287">
    <property type="entry name" value="CYSTATIN"/>
    <property type="match status" value="1"/>
</dbReference>
<dbReference type="SMART" id="SM00043">
    <property type="entry name" value="CY"/>
    <property type="match status" value="1"/>
</dbReference>
<dbReference type="GO" id="GO:0002376">
    <property type="term" value="P:immune system process"/>
    <property type="evidence" value="ECO:0007669"/>
    <property type="project" value="UniProtKB-KW"/>
</dbReference>
<dbReference type="Gene3D" id="3.10.450.10">
    <property type="match status" value="1"/>
</dbReference>
<dbReference type="InterPro" id="IPR001713">
    <property type="entry name" value="Prot_inh_stefin"/>
</dbReference>
<keyword evidence="11" id="KW-1185">Reference proteome</keyword>
<evidence type="ECO:0000256" key="4">
    <source>
        <dbReference type="ARBA" id="ARBA00022690"/>
    </source>
</evidence>
<evidence type="ECO:0000313" key="10">
    <source>
        <dbReference type="EMBL" id="CAL1597006.1"/>
    </source>
</evidence>
<proteinExistence type="inferred from homology"/>
<dbReference type="PANTHER" id="PTHR11414:SF21">
    <property type="entry name" value="CYSTATIN 14A, TANDEM DUPLICATE 1-RELATED"/>
    <property type="match status" value="1"/>
</dbReference>
<dbReference type="Pfam" id="PF00031">
    <property type="entry name" value="Cystatin"/>
    <property type="match status" value="1"/>
</dbReference>
<dbReference type="EMBL" id="OZ035843">
    <property type="protein sequence ID" value="CAL1597006.1"/>
    <property type="molecule type" value="Genomic_DNA"/>
</dbReference>
<comment type="similarity">
    <text evidence="2">Belongs to the cystatin family.</text>
</comment>
<accession>A0AAV2L6D8</accession>
<dbReference type="GO" id="GO:0005829">
    <property type="term" value="C:cytosol"/>
    <property type="evidence" value="ECO:0007669"/>
    <property type="project" value="TreeGrafter"/>
</dbReference>
<sequence length="78" mass="8465">MKCGGTSTVKPADPEIQGICESVKEKVEEKANKKYATFEAKSYTTQVVAGTNYFVKVHVGGDDHVHLRIFKGLPHTGG</sequence>
<dbReference type="PRINTS" id="PR00295">
    <property type="entry name" value="STEFINA"/>
</dbReference>
<dbReference type="GO" id="GO:0071220">
    <property type="term" value="P:cellular response to bacterial lipoprotein"/>
    <property type="evidence" value="ECO:0007669"/>
    <property type="project" value="UniProtKB-ARBA"/>
</dbReference>
<keyword evidence="3" id="KW-0963">Cytoplasm</keyword>
<dbReference type="Proteomes" id="UP001497482">
    <property type="component" value="Chromosome 21"/>
</dbReference>
<reference evidence="10 11" key="1">
    <citation type="submission" date="2024-04" db="EMBL/GenBank/DDBJ databases">
        <authorList>
            <person name="Waldvogel A.-M."/>
            <person name="Schoenle A."/>
        </authorList>
    </citation>
    <scope>NUCLEOTIDE SEQUENCE [LARGE SCALE GENOMIC DNA]</scope>
</reference>
<feature type="domain" description="Cystatin" evidence="9">
    <location>
        <begin position="1"/>
        <end position="78"/>
    </location>
</feature>
<dbReference type="CDD" id="cd00042">
    <property type="entry name" value="CY"/>
    <property type="match status" value="1"/>
</dbReference>
<dbReference type="PANTHER" id="PTHR11414">
    <property type="entry name" value="CYSTATIN FAMILY MEMBER"/>
    <property type="match status" value="1"/>
</dbReference>